<dbReference type="RefSeq" id="WP_208234634.1">
    <property type="nucleotide sequence ID" value="NZ_JAGEVG010000018.1"/>
</dbReference>
<keyword evidence="2" id="KW-1185">Reference proteome</keyword>
<sequence length="267" mass="29955">MEKSNYVLPFFMVFGIHFMMGQTVDVKGRIIANDDVEGIHILNNTSSTFTISNSKGEFSIPVKLNDTLAFLGVSYLLKKVVVGKDMINSKALTVYLTEKVTALAEVVVGKILTGDLSSDLANSGVERSINFFDLGIPGYAGKPKTQSERRLYTAGDFKPIHLLGLLAGSLEVDPILNAISGRTKLLKHRIHLENKDKCIDRTKSNLSQILFTAHPLKERYRNEFFYFCADDDQFDSLCIINDDFKTLEFLKEKLVSFKSILQLTIEE</sequence>
<gene>
    <name evidence="1" type="ORF">J4051_14655</name>
</gene>
<evidence type="ECO:0000313" key="2">
    <source>
        <dbReference type="Proteomes" id="UP000681315"/>
    </source>
</evidence>
<protein>
    <recommendedName>
        <fullName evidence="3">Carboxypeptidase-like protein</fullName>
    </recommendedName>
</protein>
<proteinExistence type="predicted"/>
<dbReference type="EMBL" id="JAGEVG010000018">
    <property type="protein sequence ID" value="MBO3099519.1"/>
    <property type="molecule type" value="Genomic_DNA"/>
</dbReference>
<evidence type="ECO:0008006" key="3">
    <source>
        <dbReference type="Google" id="ProtNLM"/>
    </source>
</evidence>
<comment type="caution">
    <text evidence="1">The sequence shown here is derived from an EMBL/GenBank/DDBJ whole genome shotgun (WGS) entry which is preliminary data.</text>
</comment>
<evidence type="ECO:0000313" key="1">
    <source>
        <dbReference type="EMBL" id="MBO3099519.1"/>
    </source>
</evidence>
<accession>A0ABS3SUY6</accession>
<name>A0ABS3SUY6_9FLAO</name>
<dbReference type="Proteomes" id="UP000681315">
    <property type="component" value="Unassembled WGS sequence"/>
</dbReference>
<reference evidence="1 2" key="1">
    <citation type="submission" date="2021-03" db="EMBL/GenBank/DDBJ databases">
        <title>Gelidibacter sp. nov., isolated from costal sediment.</title>
        <authorList>
            <person name="Lun K.-Y."/>
        </authorList>
    </citation>
    <scope>NUCLEOTIDE SEQUENCE [LARGE SCALE GENOMIC DNA]</scope>
    <source>
        <strain evidence="1 2">DF109</strain>
    </source>
</reference>
<organism evidence="1 2">
    <name type="scientific">Gelidibacter pelagius</name>
    <dbReference type="NCBI Taxonomy" id="2819985"/>
    <lineage>
        <taxon>Bacteria</taxon>
        <taxon>Pseudomonadati</taxon>
        <taxon>Bacteroidota</taxon>
        <taxon>Flavobacteriia</taxon>
        <taxon>Flavobacteriales</taxon>
        <taxon>Flavobacteriaceae</taxon>
        <taxon>Gelidibacter</taxon>
    </lineage>
</organism>